<gene>
    <name evidence="1" type="ORF">VOLCADRAFT_98122</name>
</gene>
<dbReference type="GeneID" id="9622854"/>
<dbReference type="RefSeq" id="XP_002957046.1">
    <property type="nucleotide sequence ID" value="XM_002957000.1"/>
</dbReference>
<keyword evidence="2" id="KW-1185">Reference proteome</keyword>
<dbReference type="KEGG" id="vcn:VOLCADRAFT_98122"/>
<evidence type="ECO:0000313" key="2">
    <source>
        <dbReference type="Proteomes" id="UP000001058"/>
    </source>
</evidence>
<reference evidence="1 2" key="1">
    <citation type="journal article" date="2010" name="Science">
        <title>Genomic analysis of organismal complexity in the multicellular green alga Volvox carteri.</title>
        <authorList>
            <person name="Prochnik S.E."/>
            <person name="Umen J."/>
            <person name="Nedelcu A.M."/>
            <person name="Hallmann A."/>
            <person name="Miller S.M."/>
            <person name="Nishii I."/>
            <person name="Ferris P."/>
            <person name="Kuo A."/>
            <person name="Mitros T."/>
            <person name="Fritz-Laylin L.K."/>
            <person name="Hellsten U."/>
            <person name="Chapman J."/>
            <person name="Simakov O."/>
            <person name="Rensing S.A."/>
            <person name="Terry A."/>
            <person name="Pangilinan J."/>
            <person name="Kapitonov V."/>
            <person name="Jurka J."/>
            <person name="Salamov A."/>
            <person name="Shapiro H."/>
            <person name="Schmutz J."/>
            <person name="Grimwood J."/>
            <person name="Lindquist E."/>
            <person name="Lucas S."/>
            <person name="Grigoriev I.V."/>
            <person name="Schmitt R."/>
            <person name="Kirk D."/>
            <person name="Rokhsar D.S."/>
        </authorList>
    </citation>
    <scope>NUCLEOTIDE SEQUENCE [LARGE SCALE GENOMIC DNA]</scope>
    <source>
        <strain evidence="2">f. Nagariensis / Eve</strain>
    </source>
</reference>
<name>D8UEI0_VOLCA</name>
<dbReference type="EMBL" id="GL378389">
    <property type="protein sequence ID" value="EFJ41848.1"/>
    <property type="molecule type" value="Genomic_DNA"/>
</dbReference>
<evidence type="ECO:0000313" key="1">
    <source>
        <dbReference type="EMBL" id="EFJ41848.1"/>
    </source>
</evidence>
<organism evidence="2">
    <name type="scientific">Volvox carteri f. nagariensis</name>
    <dbReference type="NCBI Taxonomy" id="3068"/>
    <lineage>
        <taxon>Eukaryota</taxon>
        <taxon>Viridiplantae</taxon>
        <taxon>Chlorophyta</taxon>
        <taxon>core chlorophytes</taxon>
        <taxon>Chlorophyceae</taxon>
        <taxon>CS clade</taxon>
        <taxon>Chlamydomonadales</taxon>
        <taxon>Volvocaceae</taxon>
        <taxon>Volvox</taxon>
    </lineage>
</organism>
<accession>D8UEI0</accession>
<dbReference type="AlphaFoldDB" id="D8UEI0"/>
<dbReference type="Proteomes" id="UP000001058">
    <property type="component" value="Unassembled WGS sequence"/>
</dbReference>
<proteinExistence type="predicted"/>
<sequence length="145" mass="16480">MVAKESCMALPARLDKFLHSMERGTNMSELNWANVALATLERVFKIRERFLFANHQQVKTRHDGYGLVHPKALFSNTLSVEPRDMAQNLEDAQRCGGKRKLPESHVAETAAELVVQIQPRTQEEMEGHEGFTNGYGSTRSPNRVW</sequence>
<dbReference type="InParanoid" id="D8UEI0"/>
<protein>
    <submittedName>
        <fullName evidence="1">Uncharacterized protein</fullName>
    </submittedName>
</protein>